<dbReference type="InterPro" id="IPR029069">
    <property type="entry name" value="HotDog_dom_sf"/>
</dbReference>
<dbReference type="Gene3D" id="3.10.129.10">
    <property type="entry name" value="Hotdog Thioesterase"/>
    <property type="match status" value="1"/>
</dbReference>
<sequence length="145" mass="16178">MRPEPLAIVQHMMRQDAFSQWLGISVDEVRPGYCRLTMIVRREMTNGFGIAHGGIAYSFADSALAFAANAAGYVAKTVHLSCEYIRPANANDLLQAEAVEKERTHRFSYMEIIITRNTEKVAVLHGMAYLSDKVWSIPPTSSEAQ</sequence>
<name>A0A401XK23_9FLAO</name>
<dbReference type="InterPro" id="IPR052723">
    <property type="entry name" value="Acyl-CoA_thioesterase_PaaI"/>
</dbReference>
<evidence type="ECO:0000259" key="2">
    <source>
        <dbReference type="Pfam" id="PF03061"/>
    </source>
</evidence>
<dbReference type="Pfam" id="PF03061">
    <property type="entry name" value="4HBT"/>
    <property type="match status" value="1"/>
</dbReference>
<dbReference type="EMBL" id="BHZE01000006">
    <property type="protein sequence ID" value="GCD77369.1"/>
    <property type="molecule type" value="Genomic_DNA"/>
</dbReference>
<keyword evidence="1" id="KW-0378">Hydrolase</keyword>
<protein>
    <submittedName>
        <fullName evidence="3">Phenylacetic acid degradation protein PaaI</fullName>
    </submittedName>
</protein>
<accession>A0A401XK23</accession>
<dbReference type="CDD" id="cd03443">
    <property type="entry name" value="PaaI_thioesterase"/>
    <property type="match status" value="1"/>
</dbReference>
<gene>
    <name evidence="3" type="primary">paaI</name>
    <name evidence="3" type="ORF">JCM31826_08510</name>
</gene>
<proteinExistence type="predicted"/>
<dbReference type="NCBIfam" id="TIGR00369">
    <property type="entry name" value="unchar_dom_1"/>
    <property type="match status" value="1"/>
</dbReference>
<dbReference type="AlphaFoldDB" id="A0A401XK23"/>
<reference evidence="3 4" key="1">
    <citation type="submission" date="2018-11" db="EMBL/GenBank/DDBJ databases">
        <title>Schleiferia aggregans sp. nov., a moderately thermophilic heterotrophic bacterium isolated from microbial mats at a terrestrial hot spring.</title>
        <authorList>
            <person name="Iino T."/>
            <person name="Ohkuma M."/>
            <person name="Haruta S."/>
        </authorList>
    </citation>
    <scope>NUCLEOTIDE SEQUENCE [LARGE SCALE GENOMIC DNA]</scope>
    <source>
        <strain evidence="3 4">LA</strain>
    </source>
</reference>
<dbReference type="InterPro" id="IPR006683">
    <property type="entry name" value="Thioestr_dom"/>
</dbReference>
<feature type="domain" description="Thioesterase" evidence="2">
    <location>
        <begin position="48"/>
        <end position="121"/>
    </location>
</feature>
<organism evidence="3 4">
    <name type="scientific">Thermaurantimonas aggregans</name>
    <dbReference type="NCBI Taxonomy" id="2173829"/>
    <lineage>
        <taxon>Bacteria</taxon>
        <taxon>Pseudomonadati</taxon>
        <taxon>Bacteroidota</taxon>
        <taxon>Flavobacteriia</taxon>
        <taxon>Flavobacteriales</taxon>
        <taxon>Schleiferiaceae</taxon>
        <taxon>Thermaurantimonas</taxon>
    </lineage>
</organism>
<dbReference type="OrthoDB" id="32575at2"/>
<dbReference type="Proteomes" id="UP000286715">
    <property type="component" value="Unassembled WGS sequence"/>
</dbReference>
<dbReference type="SUPFAM" id="SSF54637">
    <property type="entry name" value="Thioesterase/thiol ester dehydrase-isomerase"/>
    <property type="match status" value="1"/>
</dbReference>
<comment type="caution">
    <text evidence="3">The sequence shown here is derived from an EMBL/GenBank/DDBJ whole genome shotgun (WGS) entry which is preliminary data.</text>
</comment>
<keyword evidence="4" id="KW-1185">Reference proteome</keyword>
<dbReference type="PANTHER" id="PTHR42856">
    <property type="entry name" value="ACYL-COENZYME A THIOESTERASE PAAI"/>
    <property type="match status" value="1"/>
</dbReference>
<evidence type="ECO:0000256" key="1">
    <source>
        <dbReference type="ARBA" id="ARBA00022801"/>
    </source>
</evidence>
<dbReference type="InterPro" id="IPR003736">
    <property type="entry name" value="PAAI_dom"/>
</dbReference>
<evidence type="ECO:0000313" key="4">
    <source>
        <dbReference type="Proteomes" id="UP000286715"/>
    </source>
</evidence>
<evidence type="ECO:0000313" key="3">
    <source>
        <dbReference type="EMBL" id="GCD77369.1"/>
    </source>
</evidence>
<dbReference type="PANTHER" id="PTHR42856:SF1">
    <property type="entry name" value="ACYL-COENZYME A THIOESTERASE PAAI"/>
    <property type="match status" value="1"/>
</dbReference>
<dbReference type="GO" id="GO:0016289">
    <property type="term" value="F:acyl-CoA hydrolase activity"/>
    <property type="evidence" value="ECO:0007669"/>
    <property type="project" value="UniProtKB-ARBA"/>
</dbReference>